<reference evidence="7" key="2">
    <citation type="submission" date="2020-09" db="EMBL/GenBank/DDBJ databases">
        <authorList>
            <person name="Sun Q."/>
            <person name="Zhou Y."/>
        </authorList>
    </citation>
    <scope>NUCLEOTIDE SEQUENCE</scope>
    <source>
        <strain evidence="7">CGMCC 1.15178</strain>
    </source>
</reference>
<feature type="domain" description="Response regulatory" evidence="6">
    <location>
        <begin position="3"/>
        <end position="117"/>
    </location>
</feature>
<dbReference type="RefSeq" id="WP_188996997.1">
    <property type="nucleotide sequence ID" value="NZ_BMHP01000004.1"/>
</dbReference>
<sequence>MIETILVDDEEMALEALENRLLEIGGVSVIGKFQQVSEALAEASSLRPGLIFLDIEMPGVNGLAAAETFKSSCPGAEIVFVTAHAQYAIDAFDRQALGYLLKPVNKERLIKALERYVGLQARKENTHSIPDEADQVQRKGSRAAGDRLRLQILGSLELYTADGRLLTWRTKKTKELFAYLWHHRGQPIYRYHILDHLWPDHLPERAQGLLHTSLYYLRSMLKLAGFPDMVTFGDERYWMQVDGLASDMERLEELMEDPSVHTGEAVLLYRGDYLDREHYDWAVPRRYEFRSRFLRYLDRALEKADGSEQEPLLRKRVELEPDKVEYYDQWIAFLEQMGDKESVKRVQAMKADAEEQAHVRGEINS</sequence>
<dbReference type="SUPFAM" id="SSF46894">
    <property type="entry name" value="C-terminal effector domain of the bipartite response regulators"/>
    <property type="match status" value="1"/>
</dbReference>
<dbReference type="InterPro" id="IPR036388">
    <property type="entry name" value="WH-like_DNA-bd_sf"/>
</dbReference>
<reference evidence="7" key="1">
    <citation type="journal article" date="2014" name="Int. J. Syst. Evol. Microbiol.">
        <title>Complete genome sequence of Corynebacterium casei LMG S-19264T (=DSM 44701T), isolated from a smear-ripened cheese.</title>
        <authorList>
            <consortium name="US DOE Joint Genome Institute (JGI-PGF)"/>
            <person name="Walter F."/>
            <person name="Albersmeier A."/>
            <person name="Kalinowski J."/>
            <person name="Ruckert C."/>
        </authorList>
    </citation>
    <scope>NUCLEOTIDE SEQUENCE</scope>
    <source>
        <strain evidence="7">CGMCC 1.15178</strain>
    </source>
</reference>
<dbReference type="Gene3D" id="3.40.50.2300">
    <property type="match status" value="1"/>
</dbReference>
<evidence type="ECO:0000256" key="5">
    <source>
        <dbReference type="PROSITE-ProRule" id="PRU00169"/>
    </source>
</evidence>
<dbReference type="InterPro" id="IPR001789">
    <property type="entry name" value="Sig_transdc_resp-reg_receiver"/>
</dbReference>
<evidence type="ECO:0000256" key="2">
    <source>
        <dbReference type="ARBA" id="ARBA00023015"/>
    </source>
</evidence>
<keyword evidence="3" id="KW-0238">DNA-binding</keyword>
<dbReference type="GO" id="GO:0000160">
    <property type="term" value="P:phosphorelay signal transduction system"/>
    <property type="evidence" value="ECO:0007669"/>
    <property type="project" value="UniProtKB-KW"/>
</dbReference>
<evidence type="ECO:0000256" key="3">
    <source>
        <dbReference type="ARBA" id="ARBA00023125"/>
    </source>
</evidence>
<gene>
    <name evidence="7" type="ORF">GCM10010911_54610</name>
</gene>
<name>A0A916ZD19_9BACL</name>
<evidence type="ECO:0000313" key="8">
    <source>
        <dbReference type="Proteomes" id="UP000612456"/>
    </source>
</evidence>
<protein>
    <recommendedName>
        <fullName evidence="6">Response regulatory domain-containing protein</fullName>
    </recommendedName>
</protein>
<keyword evidence="4" id="KW-0804">Transcription</keyword>
<proteinExistence type="predicted"/>
<dbReference type="SUPFAM" id="SSF52172">
    <property type="entry name" value="CheY-like"/>
    <property type="match status" value="1"/>
</dbReference>
<dbReference type="Gene3D" id="1.10.10.10">
    <property type="entry name" value="Winged helix-like DNA-binding domain superfamily/Winged helix DNA-binding domain"/>
    <property type="match status" value="1"/>
</dbReference>
<evidence type="ECO:0000259" key="6">
    <source>
        <dbReference type="PROSITE" id="PS50110"/>
    </source>
</evidence>
<organism evidence="7 8">
    <name type="scientific">Paenibacillus nasutitermitis</name>
    <dbReference type="NCBI Taxonomy" id="1652958"/>
    <lineage>
        <taxon>Bacteria</taxon>
        <taxon>Bacillati</taxon>
        <taxon>Bacillota</taxon>
        <taxon>Bacilli</taxon>
        <taxon>Bacillales</taxon>
        <taxon>Paenibacillaceae</taxon>
        <taxon>Paenibacillus</taxon>
    </lineage>
</organism>
<evidence type="ECO:0000256" key="4">
    <source>
        <dbReference type="ARBA" id="ARBA00023163"/>
    </source>
</evidence>
<keyword evidence="1" id="KW-0902">Two-component regulatory system</keyword>
<feature type="modified residue" description="4-aspartylphosphate" evidence="5">
    <location>
        <position position="54"/>
    </location>
</feature>
<dbReference type="EMBL" id="BMHP01000004">
    <property type="protein sequence ID" value="GGD89091.1"/>
    <property type="molecule type" value="Genomic_DNA"/>
</dbReference>
<evidence type="ECO:0000256" key="1">
    <source>
        <dbReference type="ARBA" id="ARBA00023012"/>
    </source>
</evidence>
<dbReference type="PROSITE" id="PS50110">
    <property type="entry name" value="RESPONSE_REGULATORY"/>
    <property type="match status" value="1"/>
</dbReference>
<dbReference type="Proteomes" id="UP000612456">
    <property type="component" value="Unassembled WGS sequence"/>
</dbReference>
<dbReference type="SMART" id="SM00448">
    <property type="entry name" value="REC"/>
    <property type="match status" value="1"/>
</dbReference>
<keyword evidence="5" id="KW-0597">Phosphoprotein</keyword>
<dbReference type="AlphaFoldDB" id="A0A916ZD19"/>
<keyword evidence="2" id="KW-0805">Transcription regulation</keyword>
<accession>A0A916ZD19</accession>
<dbReference type="InterPro" id="IPR016032">
    <property type="entry name" value="Sig_transdc_resp-reg_C-effctor"/>
</dbReference>
<dbReference type="InterPro" id="IPR051677">
    <property type="entry name" value="AfsR-DnrI-RedD_regulator"/>
</dbReference>
<keyword evidence="8" id="KW-1185">Reference proteome</keyword>
<dbReference type="InterPro" id="IPR011006">
    <property type="entry name" value="CheY-like_superfamily"/>
</dbReference>
<dbReference type="Pfam" id="PF00072">
    <property type="entry name" value="Response_reg"/>
    <property type="match status" value="1"/>
</dbReference>
<dbReference type="GO" id="GO:0006355">
    <property type="term" value="P:regulation of DNA-templated transcription"/>
    <property type="evidence" value="ECO:0007669"/>
    <property type="project" value="InterPro"/>
</dbReference>
<dbReference type="GO" id="GO:0003677">
    <property type="term" value="F:DNA binding"/>
    <property type="evidence" value="ECO:0007669"/>
    <property type="project" value="UniProtKB-KW"/>
</dbReference>
<evidence type="ECO:0000313" key="7">
    <source>
        <dbReference type="EMBL" id="GGD89091.1"/>
    </source>
</evidence>
<dbReference type="PANTHER" id="PTHR35807:SF1">
    <property type="entry name" value="TRANSCRIPTIONAL REGULATOR REDD"/>
    <property type="match status" value="1"/>
</dbReference>
<comment type="caution">
    <text evidence="7">The sequence shown here is derived from an EMBL/GenBank/DDBJ whole genome shotgun (WGS) entry which is preliminary data.</text>
</comment>
<dbReference type="PANTHER" id="PTHR35807">
    <property type="entry name" value="TRANSCRIPTIONAL REGULATOR REDD-RELATED"/>
    <property type="match status" value="1"/>
</dbReference>